<keyword evidence="3" id="KW-1185">Reference proteome</keyword>
<sequence length="277" mass="32156">MTQHLSSPKVYGEKKVKSLWEQICEEFAAQKADYDDHDIDDSSSIATDVTQYSASRHTPIVYGKMVHKPQIDSSISHEFDPALSHPAAVGLTMLSKPPSPPSPPPIPPPDPKTCSPQEFLENHIFPTLIPGMIEMLNQAKHERCFERKRTRFNACDFLTEYLYKNNPKVQHRKESLWEIPFVKSWNNEHPREPLPLSLQWSEEEAAIKIQSFFRGFLVRNDPEVTELRAWQREWREENNGIRHKVEQFWEEQETKSIEAKSGRSSRNSKHGKSPKTR</sequence>
<dbReference type="STRING" id="51511.ENSCSAVP00000019687"/>
<evidence type="ECO:0000313" key="3">
    <source>
        <dbReference type="Proteomes" id="UP000007875"/>
    </source>
</evidence>
<feature type="region of interest" description="Disordered" evidence="1">
    <location>
        <begin position="91"/>
        <end position="114"/>
    </location>
</feature>
<dbReference type="CDD" id="cd22969">
    <property type="entry name" value="DD_IQCK"/>
    <property type="match status" value="1"/>
</dbReference>
<evidence type="ECO:0000256" key="1">
    <source>
        <dbReference type="SAM" id="MobiDB-lite"/>
    </source>
</evidence>
<dbReference type="Pfam" id="PF00612">
    <property type="entry name" value="IQ"/>
    <property type="match status" value="1"/>
</dbReference>
<reference evidence="2" key="2">
    <citation type="submission" date="2025-08" db="UniProtKB">
        <authorList>
            <consortium name="Ensembl"/>
        </authorList>
    </citation>
    <scope>IDENTIFICATION</scope>
</reference>
<dbReference type="OMA" id="CKEFALM"/>
<dbReference type="InParanoid" id="H2ZQ21"/>
<feature type="compositionally biased region" description="Basic residues" evidence="1">
    <location>
        <begin position="266"/>
        <end position="277"/>
    </location>
</feature>
<dbReference type="HOGENOM" id="CLU_059086_1_0_1"/>
<dbReference type="InterPro" id="IPR043408">
    <property type="entry name" value="IQCK"/>
</dbReference>
<dbReference type="Gene3D" id="1.20.890.10">
    <property type="entry name" value="cAMP-dependent protein kinase regulatory subunit, dimerization-anchoring domain"/>
    <property type="match status" value="1"/>
</dbReference>
<evidence type="ECO:0000313" key="2">
    <source>
        <dbReference type="Ensembl" id="ENSCSAVP00000019687.1"/>
    </source>
</evidence>
<organism evidence="2 3">
    <name type="scientific">Ciona savignyi</name>
    <name type="common">Pacific transparent sea squirt</name>
    <dbReference type="NCBI Taxonomy" id="51511"/>
    <lineage>
        <taxon>Eukaryota</taxon>
        <taxon>Metazoa</taxon>
        <taxon>Chordata</taxon>
        <taxon>Tunicata</taxon>
        <taxon>Ascidiacea</taxon>
        <taxon>Phlebobranchia</taxon>
        <taxon>Cionidae</taxon>
        <taxon>Ciona</taxon>
    </lineage>
</organism>
<reference evidence="2" key="3">
    <citation type="submission" date="2025-09" db="UniProtKB">
        <authorList>
            <consortium name="Ensembl"/>
        </authorList>
    </citation>
    <scope>IDENTIFICATION</scope>
</reference>
<name>H2ZQ21_CIOSA</name>
<reference evidence="3" key="1">
    <citation type="submission" date="2003-08" db="EMBL/GenBank/DDBJ databases">
        <authorList>
            <person name="Birren B."/>
            <person name="Nusbaum C."/>
            <person name="Abebe A."/>
            <person name="Abouelleil A."/>
            <person name="Adekoya E."/>
            <person name="Ait-zahra M."/>
            <person name="Allen N."/>
            <person name="Allen T."/>
            <person name="An P."/>
            <person name="Anderson M."/>
            <person name="Anderson S."/>
            <person name="Arachchi H."/>
            <person name="Armbruster J."/>
            <person name="Bachantsang P."/>
            <person name="Baldwin J."/>
            <person name="Barry A."/>
            <person name="Bayul T."/>
            <person name="Blitshsteyn B."/>
            <person name="Bloom T."/>
            <person name="Blye J."/>
            <person name="Boguslavskiy L."/>
            <person name="Borowsky M."/>
            <person name="Boukhgalter B."/>
            <person name="Brunache A."/>
            <person name="Butler J."/>
            <person name="Calixte N."/>
            <person name="Calvo S."/>
            <person name="Camarata J."/>
            <person name="Campo K."/>
            <person name="Chang J."/>
            <person name="Cheshatsang Y."/>
            <person name="Citroen M."/>
            <person name="Collymore A."/>
            <person name="Considine T."/>
            <person name="Cook A."/>
            <person name="Cooke P."/>
            <person name="Corum B."/>
            <person name="Cuomo C."/>
            <person name="David R."/>
            <person name="Dawoe T."/>
            <person name="Degray S."/>
            <person name="Dodge S."/>
            <person name="Dooley K."/>
            <person name="Dorje P."/>
            <person name="Dorjee K."/>
            <person name="Dorris L."/>
            <person name="Duffey N."/>
            <person name="Dupes A."/>
            <person name="Elkins T."/>
            <person name="Engels R."/>
            <person name="Erickson J."/>
            <person name="Farina A."/>
            <person name="Faro S."/>
            <person name="Ferreira P."/>
            <person name="Fischer H."/>
            <person name="Fitzgerald M."/>
            <person name="Foley K."/>
            <person name="Gage D."/>
            <person name="Galagan J."/>
            <person name="Gearin G."/>
            <person name="Gnerre S."/>
            <person name="Gnirke A."/>
            <person name="Goyette A."/>
            <person name="Graham J."/>
            <person name="Grandbois E."/>
            <person name="Gyaltsen K."/>
            <person name="Hafez N."/>
            <person name="Hagopian D."/>
            <person name="Hagos B."/>
            <person name="Hall J."/>
            <person name="Hatcher B."/>
            <person name="Heller A."/>
            <person name="Higgins H."/>
            <person name="Honan T."/>
            <person name="Horn A."/>
            <person name="Houde N."/>
            <person name="Hughes L."/>
            <person name="Hulme W."/>
            <person name="Husby E."/>
            <person name="Iliev I."/>
            <person name="Jaffe D."/>
            <person name="Jones C."/>
            <person name="Kamal M."/>
            <person name="Kamat A."/>
            <person name="Kamvysselis M."/>
            <person name="Karlsson E."/>
            <person name="Kells C."/>
            <person name="Kieu A."/>
            <person name="Kisner P."/>
            <person name="Kodira C."/>
            <person name="Kulbokas E."/>
            <person name="Labutti K."/>
            <person name="Lama D."/>
            <person name="Landers T."/>
            <person name="Leger J."/>
            <person name="Levine S."/>
            <person name="Lewis D."/>
            <person name="Lewis T."/>
            <person name="Lindblad-toh K."/>
            <person name="Liu X."/>
            <person name="Lokyitsang T."/>
            <person name="Lokyitsang Y."/>
            <person name="Lucien O."/>
            <person name="Lui A."/>
            <person name="Ma L.J."/>
            <person name="Mabbitt R."/>
            <person name="Macdonald J."/>
            <person name="Maclean C."/>
            <person name="Major J."/>
            <person name="Manning J."/>
            <person name="Marabella R."/>
            <person name="Maru K."/>
            <person name="Matthews C."/>
            <person name="Mauceli E."/>
            <person name="Mccarthy M."/>
            <person name="Mcdonough S."/>
            <person name="Mcghee T."/>
            <person name="Meldrim J."/>
            <person name="Meneus L."/>
            <person name="Mesirov J."/>
            <person name="Mihalev A."/>
            <person name="Mihova T."/>
            <person name="Mikkelsen T."/>
            <person name="Mlenga V."/>
            <person name="Moru K."/>
            <person name="Mozes J."/>
            <person name="Mulrain L."/>
            <person name="Munson G."/>
            <person name="Naylor J."/>
            <person name="Newes C."/>
            <person name="Nguyen C."/>
            <person name="Nguyen N."/>
            <person name="Nguyen T."/>
            <person name="Nicol R."/>
            <person name="Nielsen C."/>
            <person name="Nizzari M."/>
            <person name="Norbu C."/>
            <person name="Norbu N."/>
            <person name="O'donnell P."/>
            <person name="Okoawo O."/>
            <person name="O'leary S."/>
            <person name="Omotosho B."/>
            <person name="O'neill K."/>
            <person name="Osman S."/>
            <person name="Parker S."/>
            <person name="Perrin D."/>
            <person name="Phunkhang P."/>
            <person name="Piqani B."/>
            <person name="Purcell S."/>
            <person name="Rachupka T."/>
            <person name="Ramasamy U."/>
            <person name="Rameau R."/>
            <person name="Ray V."/>
            <person name="Raymond C."/>
            <person name="Retta R."/>
            <person name="Richardson S."/>
            <person name="Rise C."/>
            <person name="Rodriguez J."/>
            <person name="Rogers J."/>
            <person name="Rogov P."/>
            <person name="Rutman M."/>
            <person name="Schupbach R."/>
            <person name="Seaman C."/>
            <person name="Settipalli S."/>
            <person name="Sharpe T."/>
            <person name="Sheridan J."/>
            <person name="Sherpa N."/>
            <person name="Shi J."/>
            <person name="Smirnov S."/>
            <person name="Smith C."/>
            <person name="Sougnez C."/>
            <person name="Spencer B."/>
            <person name="Stalker J."/>
            <person name="Stange-thomann N."/>
            <person name="Stavropoulos S."/>
            <person name="Stetson K."/>
            <person name="Stone C."/>
            <person name="Stone S."/>
            <person name="Stubbs M."/>
            <person name="Talamas J."/>
            <person name="Tchuinga P."/>
            <person name="Tenzing P."/>
            <person name="Tesfaye S."/>
            <person name="Theodore J."/>
            <person name="Thoulutsang Y."/>
            <person name="Topham K."/>
            <person name="Towey S."/>
            <person name="Tsamla T."/>
            <person name="Tsomo N."/>
            <person name="Vallee D."/>
            <person name="Vassiliev H."/>
            <person name="Venkataraman V."/>
            <person name="Vinson J."/>
            <person name="Vo A."/>
            <person name="Wade C."/>
            <person name="Wang S."/>
            <person name="Wangchuk T."/>
            <person name="Wangdi T."/>
            <person name="Whittaker C."/>
            <person name="Wilkinson J."/>
            <person name="Wu Y."/>
            <person name="Wyman D."/>
            <person name="Yadav S."/>
            <person name="Yang S."/>
            <person name="Yang X."/>
            <person name="Yeager S."/>
            <person name="Yee E."/>
            <person name="Young G."/>
            <person name="Zainoun J."/>
            <person name="Zembeck L."/>
            <person name="Zimmer A."/>
            <person name="Zody M."/>
            <person name="Lander E."/>
        </authorList>
    </citation>
    <scope>NUCLEOTIDE SEQUENCE [LARGE SCALE GENOMIC DNA]</scope>
</reference>
<dbReference type="PANTHER" id="PTHR34927:SF1">
    <property type="entry name" value="IQ DOMAIN-CONTAINING PROTEIN K"/>
    <property type="match status" value="1"/>
</dbReference>
<dbReference type="FunCoup" id="H2ZQ21">
    <property type="interactions" value="6"/>
</dbReference>
<feature type="compositionally biased region" description="Pro residues" evidence="1">
    <location>
        <begin position="97"/>
        <end position="111"/>
    </location>
</feature>
<dbReference type="Ensembl" id="ENSCSAVT00000019899.1">
    <property type="protein sequence ID" value="ENSCSAVP00000019687.1"/>
    <property type="gene ID" value="ENSCSAVG00000011541.1"/>
</dbReference>
<evidence type="ECO:0008006" key="4">
    <source>
        <dbReference type="Google" id="ProtNLM"/>
    </source>
</evidence>
<feature type="region of interest" description="Disordered" evidence="1">
    <location>
        <begin position="251"/>
        <end position="277"/>
    </location>
</feature>
<dbReference type="InterPro" id="IPR000048">
    <property type="entry name" value="IQ_motif_EF-hand-BS"/>
</dbReference>
<accession>H2ZQ21</accession>
<feature type="compositionally biased region" description="Basic and acidic residues" evidence="1">
    <location>
        <begin position="251"/>
        <end position="261"/>
    </location>
</feature>
<protein>
    <recommendedName>
        <fullName evidence="4">IQ motif containing K</fullName>
    </recommendedName>
</protein>
<dbReference type="GeneTree" id="ENSGT00390000007907"/>
<dbReference type="PANTHER" id="PTHR34927">
    <property type="entry name" value="IQ DOMAIN-CONTAINING PROTEIN K"/>
    <property type="match status" value="1"/>
</dbReference>
<dbReference type="PROSITE" id="PS50096">
    <property type="entry name" value="IQ"/>
    <property type="match status" value="1"/>
</dbReference>
<dbReference type="AlphaFoldDB" id="H2ZQ21"/>
<dbReference type="Proteomes" id="UP000007875">
    <property type="component" value="Unassembled WGS sequence"/>
</dbReference>
<dbReference type="eggNOG" id="ENOG502RYCY">
    <property type="taxonomic scope" value="Eukaryota"/>
</dbReference>
<proteinExistence type="predicted"/>